<accession>A0A8J3FXP5</accession>
<feature type="coiled-coil region" evidence="1">
    <location>
        <begin position="15"/>
        <end position="42"/>
    </location>
</feature>
<proteinExistence type="predicted"/>
<gene>
    <name evidence="2" type="ORF">GCM10012275_53180</name>
</gene>
<dbReference type="EMBL" id="BMMK01000035">
    <property type="protein sequence ID" value="GGM75806.1"/>
    <property type="molecule type" value="Genomic_DNA"/>
</dbReference>
<reference evidence="2" key="2">
    <citation type="submission" date="2020-09" db="EMBL/GenBank/DDBJ databases">
        <authorList>
            <person name="Sun Q."/>
            <person name="Zhou Y."/>
        </authorList>
    </citation>
    <scope>NUCLEOTIDE SEQUENCE</scope>
    <source>
        <strain evidence="2">CGMCC 4.5737</strain>
    </source>
</reference>
<protein>
    <submittedName>
        <fullName evidence="2">Uncharacterized protein</fullName>
    </submittedName>
</protein>
<evidence type="ECO:0000313" key="2">
    <source>
        <dbReference type="EMBL" id="GGM75806.1"/>
    </source>
</evidence>
<comment type="caution">
    <text evidence="2">The sequence shown here is derived from an EMBL/GenBank/DDBJ whole genome shotgun (WGS) entry which is preliminary data.</text>
</comment>
<dbReference type="Proteomes" id="UP000637578">
    <property type="component" value="Unassembled WGS sequence"/>
</dbReference>
<evidence type="ECO:0000313" key="3">
    <source>
        <dbReference type="Proteomes" id="UP000637578"/>
    </source>
</evidence>
<keyword evidence="1" id="KW-0175">Coiled coil</keyword>
<name>A0A8J3FXP5_9PSEU</name>
<dbReference type="RefSeq" id="WP_189061160.1">
    <property type="nucleotide sequence ID" value="NZ_BMMK01000035.1"/>
</dbReference>
<reference evidence="2" key="1">
    <citation type="journal article" date="2014" name="Int. J. Syst. Evol. Microbiol.">
        <title>Complete genome sequence of Corynebacterium casei LMG S-19264T (=DSM 44701T), isolated from a smear-ripened cheese.</title>
        <authorList>
            <consortium name="US DOE Joint Genome Institute (JGI-PGF)"/>
            <person name="Walter F."/>
            <person name="Albersmeier A."/>
            <person name="Kalinowski J."/>
            <person name="Ruckert C."/>
        </authorList>
    </citation>
    <scope>NUCLEOTIDE SEQUENCE</scope>
    <source>
        <strain evidence="2">CGMCC 4.5737</strain>
    </source>
</reference>
<sequence length="90" mass="10333">MGLFSGSKKQHQADAARYAAAAKREAAEARKLKAEAEEVQKRNWSDLYPDFAATDAITRHLTTNRRVCEDNANDFRRMAAESERLSRKWF</sequence>
<evidence type="ECO:0000256" key="1">
    <source>
        <dbReference type="SAM" id="Coils"/>
    </source>
</evidence>
<organism evidence="2 3">
    <name type="scientific">Longimycelium tulufanense</name>
    <dbReference type="NCBI Taxonomy" id="907463"/>
    <lineage>
        <taxon>Bacteria</taxon>
        <taxon>Bacillati</taxon>
        <taxon>Actinomycetota</taxon>
        <taxon>Actinomycetes</taxon>
        <taxon>Pseudonocardiales</taxon>
        <taxon>Pseudonocardiaceae</taxon>
        <taxon>Longimycelium</taxon>
    </lineage>
</organism>
<keyword evidence="3" id="KW-1185">Reference proteome</keyword>
<dbReference type="AlphaFoldDB" id="A0A8J3FXP5"/>